<dbReference type="InterPro" id="IPR049947">
    <property type="entry name" value="Cu_Am_Ox_Cu-bd"/>
</dbReference>
<dbReference type="InterPro" id="IPR016182">
    <property type="entry name" value="Cu_amine_oxidase_N-reg"/>
</dbReference>
<dbReference type="Pfam" id="PF02728">
    <property type="entry name" value="Cu_amine_oxidN3"/>
    <property type="match status" value="1"/>
</dbReference>
<gene>
    <name evidence="13" type="ORF">HGD76_23610</name>
</gene>
<keyword evidence="2 8" id="KW-0479">Metal-binding</keyword>
<comment type="PTM">
    <text evidence="7 8">Topaquinone (TPQ) is generated by copper-dependent autoxidation of a specific tyrosyl residue.</text>
</comment>
<evidence type="ECO:0000256" key="1">
    <source>
        <dbReference type="ARBA" id="ARBA00007983"/>
    </source>
</evidence>
<keyword evidence="3 6" id="KW-0801">TPQ</keyword>
<dbReference type="PROSITE" id="PS01165">
    <property type="entry name" value="COPPER_AMINE_OXID_2"/>
    <property type="match status" value="1"/>
</dbReference>
<dbReference type="EMBL" id="CP051206">
    <property type="protein sequence ID" value="QJB46723.1"/>
    <property type="molecule type" value="Genomic_DNA"/>
</dbReference>
<evidence type="ECO:0000256" key="5">
    <source>
        <dbReference type="ARBA" id="ARBA00023008"/>
    </source>
</evidence>
<evidence type="ECO:0000256" key="9">
    <source>
        <dbReference type="SAM" id="Phobius"/>
    </source>
</evidence>
<dbReference type="InterPro" id="IPR049948">
    <property type="entry name" value="Cu_Am_ox_TPQ-bd"/>
</dbReference>
<feature type="domain" description="Copper amine oxidase N2-terminal" evidence="11">
    <location>
        <begin position="38"/>
        <end position="84"/>
    </location>
</feature>
<dbReference type="Gene3D" id="3.10.450.40">
    <property type="match status" value="2"/>
</dbReference>
<evidence type="ECO:0000256" key="4">
    <source>
        <dbReference type="ARBA" id="ARBA00023002"/>
    </source>
</evidence>
<keyword evidence="5 8" id="KW-0186">Copper</keyword>
<dbReference type="Proteomes" id="UP000502433">
    <property type="component" value="Chromosome"/>
</dbReference>
<feature type="active site" description="Proton acceptor" evidence="6">
    <location>
        <position position="327"/>
    </location>
</feature>
<evidence type="ECO:0000313" key="14">
    <source>
        <dbReference type="Proteomes" id="UP000502433"/>
    </source>
</evidence>
<dbReference type="GO" id="GO:0005507">
    <property type="term" value="F:copper ion binding"/>
    <property type="evidence" value="ECO:0007669"/>
    <property type="project" value="InterPro"/>
</dbReference>
<feature type="domain" description="Copper amine oxidase catalytic" evidence="10">
    <location>
        <begin position="250"/>
        <end position="656"/>
    </location>
</feature>
<dbReference type="GO" id="GO:0048038">
    <property type="term" value="F:quinone binding"/>
    <property type="evidence" value="ECO:0007669"/>
    <property type="project" value="InterPro"/>
</dbReference>
<protein>
    <recommendedName>
        <fullName evidence="8">Amine oxidase</fullName>
        <ecNumber evidence="8">1.4.3.-</ecNumber>
    </recommendedName>
</protein>
<comment type="cofactor">
    <cofactor evidence="8">
        <name>Cu cation</name>
        <dbReference type="ChEBI" id="CHEBI:23378"/>
    </cofactor>
    <text evidence="8">Contains 1 topaquinone per subunit.</text>
</comment>
<dbReference type="InterPro" id="IPR015798">
    <property type="entry name" value="Cu_amine_oxidase_C"/>
</dbReference>
<keyword evidence="4 8" id="KW-0560">Oxidoreductase</keyword>
<dbReference type="SUPFAM" id="SSF54416">
    <property type="entry name" value="Amine oxidase N-terminal region"/>
    <property type="match status" value="2"/>
</dbReference>
<evidence type="ECO:0000256" key="8">
    <source>
        <dbReference type="RuleBase" id="RU000672"/>
    </source>
</evidence>
<feature type="transmembrane region" description="Helical" evidence="9">
    <location>
        <begin position="7"/>
        <end position="26"/>
    </location>
</feature>
<dbReference type="InterPro" id="IPR036460">
    <property type="entry name" value="Cu_amine_oxidase_C_sf"/>
</dbReference>
<sequence length="660" mass="75221">MIKRLNLFYRLTISIIIFINICWGFSNIVLAEEAIIPHPLNPLTEQEINTAVTIVKEQKNLSETAIFPIISLQEPDKKAVLNFTPGKSFLRQVFLQVYEIELNKTFTGTVNLNTKNLTSWQEIPHGQPAILNPDYAIANEVVKSDLRWQIAMQKRGIKDFKNVEISCWGAGILNKAEAKSGNRICRALSYYQGKHWNFYARPIEGVLVTVNLNKGEVDSFVDNGIVPLSQENWDYDVNASSQVIAPPKTLNINQPEGTSFQIKGNEITWQGWKFRYLMHPREGLVLYLVKYNDGEKDRSILYRGSLSEMAVPYGHPQPNWSFRNAFDVGEYNLGLLANKLELGKEIPENGVLLNTVFANPEGEPFTIPALVGIYERDNGILWKHFNYRNQQKYIRRNRELVMKMMATVDNYDYSINWIFRQDGTLEVENELTGIDLVQGTASIKQTENKSFGRLLAKNIFGVNHQHFFNYRLDLDIDGQANSVMEMNVEALPMDDKNPLGNAITVEDTPLKTEKSAVRDMDIQHSREWMIASADKQNNLGVSPAYMLMPGGNTILYAVEGANIRKKAGFATHHFWVTKYKPNEMYAGGDYPNQTQLGEGLPKYIGDNESVNNEDLVVWYTMGITHIPRPEDWPVMPTHRVGFKLMPRGFFKRNPAINLGE</sequence>
<evidence type="ECO:0000259" key="11">
    <source>
        <dbReference type="Pfam" id="PF02727"/>
    </source>
</evidence>
<dbReference type="InterPro" id="IPR000269">
    <property type="entry name" value="Cu_amine_oxidase"/>
</dbReference>
<evidence type="ECO:0000256" key="3">
    <source>
        <dbReference type="ARBA" id="ARBA00022772"/>
    </source>
</evidence>
<reference evidence="13 14" key="2">
    <citation type="submission" date="2020-04" db="EMBL/GenBank/DDBJ databases">
        <authorList>
            <person name="Fomenkov A."/>
            <person name="Anton B.P."/>
            <person name="Roberts R.J."/>
        </authorList>
    </citation>
    <scope>NUCLEOTIDE SEQUENCE [LARGE SCALE GENOMIC DNA]</scope>
    <source>
        <strain evidence="13 14">CCAP 1403/13f</strain>
    </source>
</reference>
<dbReference type="EC" id="1.4.3.-" evidence="8"/>
<keyword evidence="9" id="KW-0472">Membrane</keyword>
<evidence type="ECO:0000256" key="6">
    <source>
        <dbReference type="PIRSR" id="PIRSR600269-50"/>
    </source>
</evidence>
<proteinExistence type="inferred from homology"/>
<dbReference type="InterPro" id="IPR015800">
    <property type="entry name" value="Cu_amine_oxidase_N2"/>
</dbReference>
<dbReference type="Gene3D" id="2.70.98.20">
    <property type="entry name" value="Copper amine oxidase, catalytic domain"/>
    <property type="match status" value="1"/>
</dbReference>
<accession>A0A6H2C5K4</accession>
<dbReference type="AlphaFoldDB" id="A0A6H2C5K4"/>
<dbReference type="NCBIfam" id="NF008559">
    <property type="entry name" value="PRK11504.1"/>
    <property type="match status" value="1"/>
</dbReference>
<dbReference type="GO" id="GO:0009308">
    <property type="term" value="P:amine metabolic process"/>
    <property type="evidence" value="ECO:0007669"/>
    <property type="project" value="UniProtKB-UniRule"/>
</dbReference>
<evidence type="ECO:0000256" key="7">
    <source>
        <dbReference type="PIRSR" id="PIRSR600269-51"/>
    </source>
</evidence>
<dbReference type="PANTHER" id="PTHR10638">
    <property type="entry name" value="COPPER AMINE OXIDASE"/>
    <property type="match status" value="1"/>
</dbReference>
<dbReference type="Pfam" id="PF02727">
    <property type="entry name" value="Cu_amine_oxidN2"/>
    <property type="match status" value="1"/>
</dbReference>
<dbReference type="PANTHER" id="PTHR10638:SF41">
    <property type="entry name" value="AMINE OXIDASE"/>
    <property type="match status" value="1"/>
</dbReference>
<evidence type="ECO:0000256" key="2">
    <source>
        <dbReference type="ARBA" id="ARBA00022723"/>
    </source>
</evidence>
<feature type="modified residue" description="2',4',5'-topaquinone" evidence="7">
    <location>
        <position position="411"/>
    </location>
</feature>
<keyword evidence="9" id="KW-1133">Transmembrane helix</keyword>
<dbReference type="InterPro" id="IPR015802">
    <property type="entry name" value="Cu_amine_oxidase_N3"/>
</dbReference>
<dbReference type="KEGG" id="dfs:HGD76_23610"/>
<reference evidence="13 14" key="1">
    <citation type="submission" date="2020-04" db="EMBL/GenBank/DDBJ databases">
        <title>Genome-Wide Identification of 5-Methylcytosine Sites in Bacterial Genomes By High-Throughput Sequencing of MspJI Restriction Fragments.</title>
        <authorList>
            <person name="Wu V."/>
        </authorList>
    </citation>
    <scope>NUCLEOTIDE SEQUENCE [LARGE SCALE GENOMIC DNA]</scope>
    <source>
        <strain evidence="13 14">CCAP 1403/13f</strain>
    </source>
</reference>
<dbReference type="PROSITE" id="PS01164">
    <property type="entry name" value="COPPER_AMINE_OXID_1"/>
    <property type="match status" value="1"/>
</dbReference>
<feature type="domain" description="Copper amine oxidase N3-terminal" evidence="12">
    <location>
        <begin position="128"/>
        <end position="223"/>
    </location>
</feature>
<dbReference type="Pfam" id="PF01179">
    <property type="entry name" value="Cu_amine_oxid"/>
    <property type="match status" value="1"/>
</dbReference>
<organism evidence="13 14">
    <name type="scientific">Dolichospermum flos-aquae CCAP 1403/13F</name>
    <dbReference type="NCBI Taxonomy" id="315271"/>
    <lineage>
        <taxon>Bacteria</taxon>
        <taxon>Bacillati</taxon>
        <taxon>Cyanobacteriota</taxon>
        <taxon>Cyanophyceae</taxon>
        <taxon>Nostocales</taxon>
        <taxon>Aphanizomenonaceae</taxon>
        <taxon>Dolichospermum</taxon>
    </lineage>
</organism>
<dbReference type="SUPFAM" id="SSF49998">
    <property type="entry name" value="Amine oxidase catalytic domain"/>
    <property type="match status" value="1"/>
</dbReference>
<comment type="similarity">
    <text evidence="1 8">Belongs to the copper/topaquinone oxidase family.</text>
</comment>
<dbReference type="RefSeq" id="WP_168697208.1">
    <property type="nucleotide sequence ID" value="NZ_CP051206.1"/>
</dbReference>
<evidence type="ECO:0000259" key="10">
    <source>
        <dbReference type="Pfam" id="PF01179"/>
    </source>
</evidence>
<keyword evidence="9" id="KW-0812">Transmembrane</keyword>
<feature type="active site" description="Schiff-base intermediate with substrate; via topaquinone" evidence="6">
    <location>
        <position position="411"/>
    </location>
</feature>
<evidence type="ECO:0000313" key="13">
    <source>
        <dbReference type="EMBL" id="QJB46723.1"/>
    </source>
</evidence>
<evidence type="ECO:0000259" key="12">
    <source>
        <dbReference type="Pfam" id="PF02728"/>
    </source>
</evidence>
<dbReference type="GO" id="GO:0008131">
    <property type="term" value="F:primary methylamine oxidase activity"/>
    <property type="evidence" value="ECO:0007669"/>
    <property type="project" value="InterPro"/>
</dbReference>
<name>A0A6H2C5K4_DOLFA</name>